<proteinExistence type="predicted"/>
<protein>
    <submittedName>
        <fullName evidence="1">Uncharacterized protein</fullName>
    </submittedName>
</protein>
<comment type="caution">
    <text evidence="1">The sequence shown here is derived from an EMBL/GenBank/DDBJ whole genome shotgun (WGS) entry which is preliminary data.</text>
</comment>
<accession>A0ACC3MRC4</accession>
<keyword evidence="2" id="KW-1185">Reference proteome</keyword>
<evidence type="ECO:0000313" key="1">
    <source>
        <dbReference type="EMBL" id="KAK3701396.1"/>
    </source>
</evidence>
<dbReference type="Proteomes" id="UP001281147">
    <property type="component" value="Unassembled WGS sequence"/>
</dbReference>
<gene>
    <name evidence="1" type="ORF">LTR37_015494</name>
</gene>
<name>A0ACC3MRC4_9PEZI</name>
<organism evidence="1 2">
    <name type="scientific">Vermiconidia calcicola</name>
    <dbReference type="NCBI Taxonomy" id="1690605"/>
    <lineage>
        <taxon>Eukaryota</taxon>
        <taxon>Fungi</taxon>
        <taxon>Dikarya</taxon>
        <taxon>Ascomycota</taxon>
        <taxon>Pezizomycotina</taxon>
        <taxon>Dothideomycetes</taxon>
        <taxon>Dothideomycetidae</taxon>
        <taxon>Mycosphaerellales</taxon>
        <taxon>Extremaceae</taxon>
        <taxon>Vermiconidia</taxon>
    </lineage>
</organism>
<evidence type="ECO:0000313" key="2">
    <source>
        <dbReference type="Proteomes" id="UP001281147"/>
    </source>
</evidence>
<sequence>MAGDKPYPEVPIGNKNHSNAAVVIIGAGISGMCTAIDLVKRNNCRNFVILERSAGLGGTWNDNKYPGCCCDVWSMLYSYSFAQNSEWTREYPGQEEILRYLVKVAQEYNLYQHVRFNTTVEDATWDDDSKKWRTRVTTASGSKEAEFNPAYTISSDFLISAVGQLNQPKWPDIEGVDSFSGKKMHSARWDWSYDIADKRVAMLGNGNTNTQDRRVVPANAMIGCTSAQIVPEIIKVAKHVTIFQRTPNWIFPRLDQPVSSFWQTLYKYVPPIRWRKRAVQMDFREAFYDAVWDGSSDLAQFIRDAHKQKLEAELPNKPELWEKLTPNYNPGCKRIIITDDYFPALGLPNVDLETRAIDSISGNNVKVKNDDGEVVNVEPEFDLLVCATGFKTVDFMHPIQMTGKNGRSLRDIWSGGAQAYYGTCVEDMPNFGMLYGPNTNLGHNSIILMIESQSRYINGLIKPVLEARKQGKALALSPKAEKVKEYNTKLQQELQQSSFNDPNCNSWYKNENGIITNNWSRTVVDYQEQLSKVEYDDYEAEGSGVAIVRQKPELKVGRVKEETVVSDRTLMALGALSTAALVGGWLMRNSRYLSGIRVR</sequence>
<reference evidence="1" key="1">
    <citation type="submission" date="2023-07" db="EMBL/GenBank/DDBJ databases">
        <title>Black Yeasts Isolated from many extreme environments.</title>
        <authorList>
            <person name="Coleine C."/>
            <person name="Stajich J.E."/>
            <person name="Selbmann L."/>
        </authorList>
    </citation>
    <scope>NUCLEOTIDE SEQUENCE</scope>
    <source>
        <strain evidence="1">CCFEE 5714</strain>
    </source>
</reference>
<dbReference type="EMBL" id="JAUTXU010000174">
    <property type="protein sequence ID" value="KAK3701396.1"/>
    <property type="molecule type" value="Genomic_DNA"/>
</dbReference>